<evidence type="ECO:0000313" key="4">
    <source>
        <dbReference type="Proteomes" id="UP000184386"/>
    </source>
</evidence>
<proteinExistence type="inferred from homology"/>
<dbReference type="Pfam" id="PF01458">
    <property type="entry name" value="SUFBD_core"/>
    <property type="match status" value="1"/>
</dbReference>
<dbReference type="AlphaFoldDB" id="A0A1M6WHV6"/>
<dbReference type="OrthoDB" id="9803529at2"/>
<keyword evidence="4" id="KW-1185">Reference proteome</keyword>
<dbReference type="PANTHER" id="PTHR30508:SF1">
    <property type="entry name" value="UPF0051 PROTEIN ABCI8, CHLOROPLASTIC-RELATED"/>
    <property type="match status" value="1"/>
</dbReference>
<comment type="similarity">
    <text evidence="1">Belongs to the iron-sulfur cluster assembly SufBD family.</text>
</comment>
<dbReference type="Proteomes" id="UP000184386">
    <property type="component" value="Unassembled WGS sequence"/>
</dbReference>
<protein>
    <submittedName>
        <fullName evidence="3">Iron-regulated ABC transporter permease protein SufD</fullName>
    </submittedName>
</protein>
<dbReference type="InterPro" id="IPR055346">
    <property type="entry name" value="Fe-S_cluster_assembly_SufBD"/>
</dbReference>
<dbReference type="EMBL" id="FRAC01000020">
    <property type="protein sequence ID" value="SHK93297.1"/>
    <property type="molecule type" value="Genomic_DNA"/>
</dbReference>
<dbReference type="STRING" id="1121322.SAMN02745136_03676"/>
<reference evidence="3 4" key="1">
    <citation type="submission" date="2016-11" db="EMBL/GenBank/DDBJ databases">
        <authorList>
            <person name="Jaros S."/>
            <person name="Januszkiewicz K."/>
            <person name="Wedrychowicz H."/>
        </authorList>
    </citation>
    <scope>NUCLEOTIDE SEQUENCE [LARGE SCALE GENOMIC DNA]</scope>
    <source>
        <strain evidence="3 4">DSM 15929</strain>
    </source>
</reference>
<evidence type="ECO:0000256" key="1">
    <source>
        <dbReference type="ARBA" id="ARBA00043967"/>
    </source>
</evidence>
<dbReference type="GO" id="GO:0016226">
    <property type="term" value="P:iron-sulfur cluster assembly"/>
    <property type="evidence" value="ECO:0007669"/>
    <property type="project" value="InterPro"/>
</dbReference>
<dbReference type="InterPro" id="IPR037284">
    <property type="entry name" value="SUF_FeS_clus_asmbl_SufBD_sf"/>
</dbReference>
<gene>
    <name evidence="3" type="ORF">SAMN02745136_03676</name>
</gene>
<evidence type="ECO:0000259" key="2">
    <source>
        <dbReference type="Pfam" id="PF01458"/>
    </source>
</evidence>
<organism evidence="3 4">
    <name type="scientific">Anaerocolumna jejuensis DSM 15929</name>
    <dbReference type="NCBI Taxonomy" id="1121322"/>
    <lineage>
        <taxon>Bacteria</taxon>
        <taxon>Bacillati</taxon>
        <taxon>Bacillota</taxon>
        <taxon>Clostridia</taxon>
        <taxon>Lachnospirales</taxon>
        <taxon>Lachnospiraceae</taxon>
        <taxon>Anaerocolumna</taxon>
    </lineage>
</organism>
<accession>A0A1M6WHV6</accession>
<dbReference type="InterPro" id="IPR000825">
    <property type="entry name" value="SUF_FeS_clus_asmbl_SufBD_core"/>
</dbReference>
<feature type="domain" description="SUF system FeS cluster assembly SufBD core" evidence="2">
    <location>
        <begin position="106"/>
        <end position="337"/>
    </location>
</feature>
<dbReference type="PANTHER" id="PTHR30508">
    <property type="entry name" value="FES CLUSTER ASSEMBLY PROTEIN SUF"/>
    <property type="match status" value="1"/>
</dbReference>
<dbReference type="SUPFAM" id="SSF101960">
    <property type="entry name" value="Stabilizer of iron transporter SufD"/>
    <property type="match status" value="1"/>
</dbReference>
<sequence>MGANMILELKEANKLPMKTFRWLGVNELKLNREIPDIKPFQRIEPQGEGVKELVITRSNTFPYDKMPLTGMGEEAAEFIHQNKNQEMTITVPKGKKVKEPVFIRYRLEAENPVLVEETLILAEEGSEITLVVTYEGEEEAKAFHGGLFYLKAAKNAVINLIQVQLLPDTGFHFSNIGAQTDIGGQVHITQCELGGGHAISGILGELEGDDSELHVDTIYFGDRDRVLDFNYVANHYGKNSKSDMTVNGALAGTSKKIFRGTIDFKKGASGSEGAEGEYTLLFDKNIKNVSVPLILCGEENVSGKHAANSGRIEEEKLFYMMSRGLSEEDAKKMMLEAWFHPAVQNIPAEDIREEVSEYVKGRLNHVKPL</sequence>
<evidence type="ECO:0000313" key="3">
    <source>
        <dbReference type="EMBL" id="SHK93297.1"/>
    </source>
</evidence>
<name>A0A1M6WHV6_9FIRM</name>